<dbReference type="SUPFAM" id="SSF48371">
    <property type="entry name" value="ARM repeat"/>
    <property type="match status" value="1"/>
</dbReference>
<dbReference type="EC" id="3.1.6.6" evidence="7"/>
<gene>
    <name evidence="7" type="primary">betC_21</name>
    <name evidence="7" type="ORF">Mal4_57120</name>
</gene>
<dbReference type="InterPro" id="IPR024607">
    <property type="entry name" value="Sulfatase_CS"/>
</dbReference>
<dbReference type="GO" id="GO:0046872">
    <property type="term" value="F:metal ion binding"/>
    <property type="evidence" value="ECO:0007669"/>
    <property type="project" value="UniProtKB-KW"/>
</dbReference>
<dbReference type="InterPro" id="IPR050738">
    <property type="entry name" value="Sulfatase"/>
</dbReference>
<feature type="domain" description="Sulfatase N-terminal" evidence="6">
    <location>
        <begin position="28"/>
        <end position="297"/>
    </location>
</feature>
<evidence type="ECO:0000313" key="8">
    <source>
        <dbReference type="Proteomes" id="UP000320496"/>
    </source>
</evidence>
<evidence type="ECO:0000256" key="2">
    <source>
        <dbReference type="ARBA" id="ARBA00022723"/>
    </source>
</evidence>
<dbReference type="GO" id="GO:0004065">
    <property type="term" value="F:arylsulfatase activity"/>
    <property type="evidence" value="ECO:0007669"/>
    <property type="project" value="TreeGrafter"/>
</dbReference>
<proteinExistence type="inferred from homology"/>
<dbReference type="GO" id="GO:0047753">
    <property type="term" value="F:choline-sulfatase activity"/>
    <property type="evidence" value="ECO:0007669"/>
    <property type="project" value="UniProtKB-EC"/>
</dbReference>
<dbReference type="PROSITE" id="PS00523">
    <property type="entry name" value="SULFATASE_1"/>
    <property type="match status" value="1"/>
</dbReference>
<reference evidence="7 8" key="1">
    <citation type="submission" date="2019-02" db="EMBL/GenBank/DDBJ databases">
        <title>Deep-cultivation of Planctomycetes and their phenomic and genomic characterization uncovers novel biology.</title>
        <authorList>
            <person name="Wiegand S."/>
            <person name="Jogler M."/>
            <person name="Boedeker C."/>
            <person name="Pinto D."/>
            <person name="Vollmers J."/>
            <person name="Rivas-Marin E."/>
            <person name="Kohn T."/>
            <person name="Peeters S.H."/>
            <person name="Heuer A."/>
            <person name="Rast P."/>
            <person name="Oberbeckmann S."/>
            <person name="Bunk B."/>
            <person name="Jeske O."/>
            <person name="Meyerdierks A."/>
            <person name="Storesund J.E."/>
            <person name="Kallscheuer N."/>
            <person name="Luecker S."/>
            <person name="Lage O.M."/>
            <person name="Pohl T."/>
            <person name="Merkel B.J."/>
            <person name="Hornburger P."/>
            <person name="Mueller R.-W."/>
            <person name="Bruemmer F."/>
            <person name="Labrenz M."/>
            <person name="Spormann A.M."/>
            <person name="Op den Camp H."/>
            <person name="Overmann J."/>
            <person name="Amann R."/>
            <person name="Jetten M.S.M."/>
            <person name="Mascher T."/>
            <person name="Medema M.H."/>
            <person name="Devos D.P."/>
            <person name="Kaster A.-K."/>
            <person name="Ovreas L."/>
            <person name="Rohde M."/>
            <person name="Galperin M.Y."/>
            <person name="Jogler C."/>
        </authorList>
    </citation>
    <scope>NUCLEOTIDE SEQUENCE [LARGE SCALE GENOMIC DNA]</scope>
    <source>
        <strain evidence="7 8">Mal4</strain>
    </source>
</reference>
<dbReference type="InterPro" id="IPR011989">
    <property type="entry name" value="ARM-like"/>
</dbReference>
<dbReference type="AlphaFoldDB" id="A0A517ZFU0"/>
<name>A0A517ZFU0_9PLAN</name>
<dbReference type="CDD" id="cd16027">
    <property type="entry name" value="SGSH"/>
    <property type="match status" value="1"/>
</dbReference>
<dbReference type="Gene3D" id="1.25.10.10">
    <property type="entry name" value="Leucine-rich Repeat Variant"/>
    <property type="match status" value="1"/>
</dbReference>
<keyword evidence="2" id="KW-0479">Metal-binding</keyword>
<evidence type="ECO:0000256" key="5">
    <source>
        <dbReference type="SAM" id="SignalP"/>
    </source>
</evidence>
<dbReference type="OrthoDB" id="9763613at2"/>
<organism evidence="7 8">
    <name type="scientific">Maioricimonas rarisocia</name>
    <dbReference type="NCBI Taxonomy" id="2528026"/>
    <lineage>
        <taxon>Bacteria</taxon>
        <taxon>Pseudomonadati</taxon>
        <taxon>Planctomycetota</taxon>
        <taxon>Planctomycetia</taxon>
        <taxon>Planctomycetales</taxon>
        <taxon>Planctomycetaceae</taxon>
        <taxon>Maioricimonas</taxon>
    </lineage>
</organism>
<dbReference type="EMBL" id="CP036275">
    <property type="protein sequence ID" value="QDU41346.1"/>
    <property type="molecule type" value="Genomic_DNA"/>
</dbReference>
<dbReference type="PANTHER" id="PTHR42693">
    <property type="entry name" value="ARYLSULFATASE FAMILY MEMBER"/>
    <property type="match status" value="1"/>
</dbReference>
<evidence type="ECO:0000313" key="7">
    <source>
        <dbReference type="EMBL" id="QDU41346.1"/>
    </source>
</evidence>
<dbReference type="InterPro" id="IPR016024">
    <property type="entry name" value="ARM-type_fold"/>
</dbReference>
<dbReference type="InterPro" id="IPR000917">
    <property type="entry name" value="Sulfatase_N"/>
</dbReference>
<dbReference type="PANTHER" id="PTHR42693:SF53">
    <property type="entry name" value="ENDO-4-O-SULFATASE"/>
    <property type="match status" value="1"/>
</dbReference>
<dbReference type="RefSeq" id="WP_145372640.1">
    <property type="nucleotide sequence ID" value="NZ_CP036275.1"/>
</dbReference>
<feature type="signal peptide" evidence="5">
    <location>
        <begin position="1"/>
        <end position="23"/>
    </location>
</feature>
<feature type="chain" id="PRO_5021927739" evidence="5">
    <location>
        <begin position="24"/>
        <end position="621"/>
    </location>
</feature>
<sequence precursor="true">MLRHLLLLLACLSGLLTAAHARADDARPNILWITSEDNGPHLGCYGDAYATTPNLDALAERSLLYRNCWSNAPVCAPARTTIITGVYPPATGSQHMRSMVQMPEFMRMYPQILREAGYYCTNNSKEDYNLAKPDEVWHESSRRGHWKNREPGQPFFAIFNHTVSHESQLRKRPHKAVHDPAGVRVPAYHPDTPEVRQDWAQYYDKLTEMDRLVGRNLKELEEAGLADETIVMYYGDHGSGMPRSKRWPYNSGLQVPLIVHIPEKYSHLRPDDYRAGGSTERLVSFVDLAPTLLSLAGLEPPEWMQGHAFAGAHEAEPQPYLYGYRGRMDERYDLVRSVRNQRYVYLRHYMPHKIYGQYIQYMFQTPTTRVWHRGFEEGTLTPEQARFWQEKPAEELYDLETDPDEVHNLADSAEHQEILAELRAAHREWVFRIRDVGFLPEAELHACAEGSTPYEVGYDPSQYPLEEIFAAAQLASDRERDAISELRGLLGSDESAVRYWGAMGLLIRKEAGVNQGRGALRSALADSSPSVQVAAAEALACYGNREDVEMALPVLLRSANLEESGLYVAMQALNAIDAADERAAPIRDEIAALPRQAPSYDRRLRSYVPNLIKKILSDLEG</sequence>
<dbReference type="InterPro" id="IPR017850">
    <property type="entry name" value="Alkaline_phosphatase_core_sf"/>
</dbReference>
<keyword evidence="4" id="KW-0106">Calcium</keyword>
<evidence type="ECO:0000256" key="1">
    <source>
        <dbReference type="ARBA" id="ARBA00008779"/>
    </source>
</evidence>
<keyword evidence="5" id="KW-0732">Signal</keyword>
<keyword evidence="3 7" id="KW-0378">Hydrolase</keyword>
<dbReference type="KEGG" id="mri:Mal4_57120"/>
<comment type="similarity">
    <text evidence="1">Belongs to the sulfatase family.</text>
</comment>
<dbReference type="Gene3D" id="3.40.720.10">
    <property type="entry name" value="Alkaline Phosphatase, subunit A"/>
    <property type="match status" value="1"/>
</dbReference>
<dbReference type="Proteomes" id="UP000320496">
    <property type="component" value="Chromosome"/>
</dbReference>
<dbReference type="SUPFAM" id="SSF53649">
    <property type="entry name" value="Alkaline phosphatase-like"/>
    <property type="match status" value="1"/>
</dbReference>
<evidence type="ECO:0000256" key="4">
    <source>
        <dbReference type="ARBA" id="ARBA00022837"/>
    </source>
</evidence>
<accession>A0A517ZFU0</accession>
<protein>
    <submittedName>
        <fullName evidence="7">Choline-sulfatase</fullName>
        <ecNumber evidence="7">3.1.6.6</ecNumber>
    </submittedName>
</protein>
<keyword evidence="8" id="KW-1185">Reference proteome</keyword>
<evidence type="ECO:0000256" key="3">
    <source>
        <dbReference type="ARBA" id="ARBA00022801"/>
    </source>
</evidence>
<evidence type="ECO:0000259" key="6">
    <source>
        <dbReference type="Pfam" id="PF00884"/>
    </source>
</evidence>
<dbReference type="Pfam" id="PF00884">
    <property type="entry name" value="Sulfatase"/>
    <property type="match status" value="1"/>
</dbReference>